<name>A0A1Y2H768_9FUNG</name>
<dbReference type="InterPro" id="IPR051908">
    <property type="entry name" value="Ribosomal_N-acetyltransferase"/>
</dbReference>
<accession>A0A1Y2H768</accession>
<keyword evidence="2" id="KW-0808">Transferase</keyword>
<feature type="domain" description="N-acetyltransferase" evidence="1">
    <location>
        <begin position="15"/>
        <end position="172"/>
    </location>
</feature>
<dbReference type="Pfam" id="PF13302">
    <property type="entry name" value="Acetyltransf_3"/>
    <property type="match status" value="1"/>
</dbReference>
<dbReference type="GO" id="GO:0005737">
    <property type="term" value="C:cytoplasm"/>
    <property type="evidence" value="ECO:0007669"/>
    <property type="project" value="TreeGrafter"/>
</dbReference>
<evidence type="ECO:0000313" key="2">
    <source>
        <dbReference type="EMBL" id="ORZ30437.1"/>
    </source>
</evidence>
<dbReference type="STRING" id="765915.A0A1Y2H768"/>
<dbReference type="Gene3D" id="3.40.630.30">
    <property type="match status" value="1"/>
</dbReference>
<organism evidence="2 3">
    <name type="scientific">Catenaria anguillulae PL171</name>
    <dbReference type="NCBI Taxonomy" id="765915"/>
    <lineage>
        <taxon>Eukaryota</taxon>
        <taxon>Fungi</taxon>
        <taxon>Fungi incertae sedis</taxon>
        <taxon>Blastocladiomycota</taxon>
        <taxon>Blastocladiomycetes</taxon>
        <taxon>Blastocladiales</taxon>
        <taxon>Catenariaceae</taxon>
        <taxon>Catenaria</taxon>
    </lineage>
</organism>
<evidence type="ECO:0000259" key="1">
    <source>
        <dbReference type="Pfam" id="PF13302"/>
    </source>
</evidence>
<keyword evidence="2" id="KW-0012">Acyltransferase</keyword>
<dbReference type="GO" id="GO:1990189">
    <property type="term" value="F:protein N-terminal-serine acetyltransferase activity"/>
    <property type="evidence" value="ECO:0007669"/>
    <property type="project" value="TreeGrafter"/>
</dbReference>
<dbReference type="PANTHER" id="PTHR43441">
    <property type="entry name" value="RIBOSOMAL-PROTEIN-SERINE ACETYLTRANSFERASE"/>
    <property type="match status" value="1"/>
</dbReference>
<dbReference type="GO" id="GO:0008999">
    <property type="term" value="F:protein-N-terminal-alanine acetyltransferase activity"/>
    <property type="evidence" value="ECO:0007669"/>
    <property type="project" value="TreeGrafter"/>
</dbReference>
<keyword evidence="3" id="KW-1185">Reference proteome</keyword>
<evidence type="ECO:0000313" key="3">
    <source>
        <dbReference type="Proteomes" id="UP000193411"/>
    </source>
</evidence>
<proteinExistence type="predicted"/>
<dbReference type="AlphaFoldDB" id="A0A1Y2H768"/>
<dbReference type="InterPro" id="IPR016181">
    <property type="entry name" value="Acyl_CoA_acyltransferase"/>
</dbReference>
<reference evidence="2 3" key="1">
    <citation type="submission" date="2016-07" db="EMBL/GenBank/DDBJ databases">
        <title>Pervasive Adenine N6-methylation of Active Genes in Fungi.</title>
        <authorList>
            <consortium name="DOE Joint Genome Institute"/>
            <person name="Mondo S.J."/>
            <person name="Dannebaum R.O."/>
            <person name="Kuo R.C."/>
            <person name="Labutti K."/>
            <person name="Haridas S."/>
            <person name="Kuo A."/>
            <person name="Salamov A."/>
            <person name="Ahrendt S.R."/>
            <person name="Lipzen A."/>
            <person name="Sullivan W."/>
            <person name="Andreopoulos W.B."/>
            <person name="Clum A."/>
            <person name="Lindquist E."/>
            <person name="Daum C."/>
            <person name="Ramamoorthy G.K."/>
            <person name="Gryganskyi A."/>
            <person name="Culley D."/>
            <person name="Magnuson J.K."/>
            <person name="James T.Y."/>
            <person name="O'Malley M.A."/>
            <person name="Stajich J.E."/>
            <person name="Spatafora J.W."/>
            <person name="Visel A."/>
            <person name="Grigoriev I.V."/>
        </authorList>
    </citation>
    <scope>NUCLEOTIDE SEQUENCE [LARGE SCALE GENOMIC DNA]</scope>
    <source>
        <strain evidence="2 3">PL171</strain>
    </source>
</reference>
<dbReference type="EMBL" id="MCFL01000085">
    <property type="protein sequence ID" value="ORZ30437.1"/>
    <property type="molecule type" value="Genomic_DNA"/>
</dbReference>
<gene>
    <name evidence="2" type="ORF">BCR44DRAFT_40567</name>
</gene>
<comment type="caution">
    <text evidence="2">The sequence shown here is derived from an EMBL/GenBank/DDBJ whole genome shotgun (WGS) entry which is preliminary data.</text>
</comment>
<dbReference type="PANTHER" id="PTHR43441:SF2">
    <property type="entry name" value="FAMILY ACETYLTRANSFERASE, PUTATIVE (AFU_ORTHOLOGUE AFUA_7G00850)-RELATED"/>
    <property type="match status" value="1"/>
</dbReference>
<protein>
    <submittedName>
        <fullName evidence="2">Acyl-CoA N-acyltransferase</fullName>
    </submittedName>
</protein>
<dbReference type="OrthoDB" id="630895at2759"/>
<sequence>MLRTPYPTLGAIHVTRFRPSDADSLLACLSLDKLIHDATLRVPWPPTKAYVDDFLAKHADNGNGRELGQLDSHLWAIRIDDSPSTAVVGLLGWDPSELPTDRSTLQAQCAHIKWTVGYWLSTPYRGMGILPLVLQHLVLSTAWRNRHVVARVELVTHVSNAPSRSVAEKAGIVLEGVRRAAAVKGGEVRDNCVYSWIPARDGGDDVDLNC</sequence>
<dbReference type="Proteomes" id="UP000193411">
    <property type="component" value="Unassembled WGS sequence"/>
</dbReference>
<dbReference type="SUPFAM" id="SSF55729">
    <property type="entry name" value="Acyl-CoA N-acyltransferases (Nat)"/>
    <property type="match status" value="1"/>
</dbReference>
<dbReference type="InterPro" id="IPR000182">
    <property type="entry name" value="GNAT_dom"/>
</dbReference>